<accession>A0ABS9W2B3</accession>
<comment type="caution">
    <text evidence="1">The sequence shown here is derived from an EMBL/GenBank/DDBJ whole genome shotgun (WGS) entry which is preliminary data.</text>
</comment>
<organism evidence="1 2">
    <name type="scientific">Teichococcus vastitatis</name>
    <dbReference type="NCBI Taxonomy" id="2307076"/>
    <lineage>
        <taxon>Bacteria</taxon>
        <taxon>Pseudomonadati</taxon>
        <taxon>Pseudomonadota</taxon>
        <taxon>Alphaproteobacteria</taxon>
        <taxon>Acetobacterales</taxon>
        <taxon>Roseomonadaceae</taxon>
        <taxon>Roseomonas</taxon>
    </lineage>
</organism>
<proteinExistence type="predicted"/>
<dbReference type="Proteomes" id="UP001201985">
    <property type="component" value="Unassembled WGS sequence"/>
</dbReference>
<evidence type="ECO:0000313" key="2">
    <source>
        <dbReference type="Proteomes" id="UP001201985"/>
    </source>
</evidence>
<gene>
    <name evidence="1" type="ORF">MON41_06635</name>
</gene>
<dbReference type="EMBL" id="JALBUU010000004">
    <property type="protein sequence ID" value="MCI0753436.1"/>
    <property type="molecule type" value="Genomic_DNA"/>
</dbReference>
<reference evidence="1 2" key="1">
    <citation type="submission" date="2022-03" db="EMBL/GenBank/DDBJ databases">
        <title>Complete genome analysis of Roseomonas KG 17.1 : a prolific producer of plant growth promoters.</title>
        <authorList>
            <person name="Saadouli I."/>
            <person name="Najjari A."/>
            <person name="Mosbah A."/>
            <person name="Ouzari H.I."/>
        </authorList>
    </citation>
    <scope>NUCLEOTIDE SEQUENCE [LARGE SCALE GENOMIC DNA]</scope>
    <source>
        <strain evidence="1 2">KG17-1</strain>
    </source>
</reference>
<dbReference type="RefSeq" id="WP_241792667.1">
    <property type="nucleotide sequence ID" value="NZ_JALBUU010000004.1"/>
</dbReference>
<name>A0ABS9W2B3_9PROT</name>
<protein>
    <recommendedName>
        <fullName evidence="3">Transposase</fullName>
    </recommendedName>
</protein>
<sequence>MDPDSLQVARWARHAKTDRLDAAMLLCGLMAWCRGDRAACHMGQVRTVEREDARRTPPVSASG</sequence>
<evidence type="ECO:0000313" key="1">
    <source>
        <dbReference type="EMBL" id="MCI0753436.1"/>
    </source>
</evidence>
<evidence type="ECO:0008006" key="3">
    <source>
        <dbReference type="Google" id="ProtNLM"/>
    </source>
</evidence>
<keyword evidence="2" id="KW-1185">Reference proteome</keyword>